<keyword evidence="8" id="KW-1185">Reference proteome</keyword>
<dbReference type="KEGG" id="sper:EW093_09245"/>
<dbReference type="GO" id="GO:0016020">
    <property type="term" value="C:membrane"/>
    <property type="evidence" value="ECO:0007669"/>
    <property type="project" value="UniProtKB-SubCell"/>
</dbReference>
<dbReference type="RefSeq" id="WP_149568123.1">
    <property type="nucleotide sequence ID" value="NZ_CP035807.1"/>
</dbReference>
<dbReference type="InterPro" id="IPR050925">
    <property type="entry name" value="Rhomboid_protease_S54"/>
</dbReference>
<evidence type="ECO:0000256" key="1">
    <source>
        <dbReference type="ARBA" id="ARBA00004141"/>
    </source>
</evidence>
<reference evidence="7 8" key="2">
    <citation type="submission" date="2019-09" db="EMBL/GenBank/DDBJ databases">
        <title>Complete Genome Sequence and Methylome Analysis of free living Spirochaetas.</title>
        <authorList>
            <person name="Leshcheva N."/>
            <person name="Mikheeva N."/>
        </authorList>
    </citation>
    <scope>NUCLEOTIDE SEQUENCE [LARGE SCALE GENOMIC DNA]</scope>
    <source>
        <strain evidence="7 8">P</strain>
    </source>
</reference>
<dbReference type="Pfam" id="PF01694">
    <property type="entry name" value="Rhomboid"/>
    <property type="match status" value="1"/>
</dbReference>
<keyword evidence="7" id="KW-0378">Hydrolase</keyword>
<evidence type="ECO:0000259" key="6">
    <source>
        <dbReference type="Pfam" id="PF01694"/>
    </source>
</evidence>
<feature type="transmembrane region" description="Helical" evidence="5">
    <location>
        <begin position="12"/>
        <end position="32"/>
    </location>
</feature>
<evidence type="ECO:0000313" key="7">
    <source>
        <dbReference type="EMBL" id="QEN04882.1"/>
    </source>
</evidence>
<comment type="subcellular location">
    <subcellularLocation>
        <location evidence="1">Membrane</location>
        <topology evidence="1">Multi-pass membrane protein</topology>
    </subcellularLocation>
</comment>
<evidence type="ECO:0000256" key="5">
    <source>
        <dbReference type="SAM" id="Phobius"/>
    </source>
</evidence>
<sequence>MNLETKKNYNLSFLIIIINIIVFFLSLILYNMEIIRLNLYLGLNPTLFVEYKHYWTPITYMFAHGNISHLFFNMFALFIFGHSLEQKMGSIPFITYYFVTGVLAGLFSLLLYWFFHINVLLIGASGAIYALLFAYAVFYPNRKLYFWGIVPISPPVLILIYTAIDLYSQIFGSTNIAHLTHLSGLLFAYLFFRLVYKINPLFIFMNYKKFTK</sequence>
<dbReference type="InterPro" id="IPR035952">
    <property type="entry name" value="Rhomboid-like_sf"/>
</dbReference>
<dbReference type="Gene3D" id="1.20.1540.10">
    <property type="entry name" value="Rhomboid-like"/>
    <property type="match status" value="1"/>
</dbReference>
<accession>A0A5C1QFB0</accession>
<proteinExistence type="predicted"/>
<dbReference type="GO" id="GO:0004252">
    <property type="term" value="F:serine-type endopeptidase activity"/>
    <property type="evidence" value="ECO:0007669"/>
    <property type="project" value="InterPro"/>
</dbReference>
<dbReference type="EMBL" id="CP035807">
    <property type="protein sequence ID" value="QEN04882.1"/>
    <property type="molecule type" value="Genomic_DNA"/>
</dbReference>
<name>A0A5C1QFB0_9SPIO</name>
<keyword evidence="2 5" id="KW-0812">Transmembrane</keyword>
<feature type="transmembrane region" description="Helical" evidence="5">
    <location>
        <begin position="176"/>
        <end position="196"/>
    </location>
</feature>
<dbReference type="SUPFAM" id="SSF144091">
    <property type="entry name" value="Rhomboid-like"/>
    <property type="match status" value="1"/>
</dbReference>
<keyword evidence="7" id="KW-0645">Protease</keyword>
<keyword evidence="3 5" id="KW-1133">Transmembrane helix</keyword>
<dbReference type="GO" id="GO:0006508">
    <property type="term" value="P:proteolysis"/>
    <property type="evidence" value="ECO:0007669"/>
    <property type="project" value="UniProtKB-KW"/>
</dbReference>
<keyword evidence="4 5" id="KW-0472">Membrane</keyword>
<organism evidence="7 8">
    <name type="scientific">Thiospirochaeta perfilievii</name>
    <dbReference type="NCBI Taxonomy" id="252967"/>
    <lineage>
        <taxon>Bacteria</taxon>
        <taxon>Pseudomonadati</taxon>
        <taxon>Spirochaetota</taxon>
        <taxon>Spirochaetia</taxon>
        <taxon>Spirochaetales</taxon>
        <taxon>Spirochaetaceae</taxon>
        <taxon>Thiospirochaeta</taxon>
    </lineage>
</organism>
<feature type="transmembrane region" description="Helical" evidence="5">
    <location>
        <begin position="120"/>
        <end position="138"/>
    </location>
</feature>
<reference evidence="7 8" key="1">
    <citation type="submission" date="2019-02" db="EMBL/GenBank/DDBJ databases">
        <authorList>
            <person name="Fomenkov A."/>
            <person name="Dubinina G."/>
            <person name="Grabovich M."/>
            <person name="Vincze T."/>
            <person name="Roberts R.J."/>
        </authorList>
    </citation>
    <scope>NUCLEOTIDE SEQUENCE [LARGE SCALE GENOMIC DNA]</scope>
    <source>
        <strain evidence="7 8">P</strain>
    </source>
</reference>
<dbReference type="OrthoDB" id="9813074at2"/>
<evidence type="ECO:0000256" key="2">
    <source>
        <dbReference type="ARBA" id="ARBA00022692"/>
    </source>
</evidence>
<feature type="domain" description="Peptidase S54 rhomboid" evidence="6">
    <location>
        <begin position="53"/>
        <end position="195"/>
    </location>
</feature>
<feature type="transmembrane region" description="Helical" evidence="5">
    <location>
        <begin position="145"/>
        <end position="164"/>
    </location>
</feature>
<dbReference type="AlphaFoldDB" id="A0A5C1QFB0"/>
<feature type="transmembrane region" description="Helical" evidence="5">
    <location>
        <begin position="58"/>
        <end position="81"/>
    </location>
</feature>
<dbReference type="PANTHER" id="PTHR43731">
    <property type="entry name" value="RHOMBOID PROTEASE"/>
    <property type="match status" value="1"/>
</dbReference>
<evidence type="ECO:0000256" key="3">
    <source>
        <dbReference type="ARBA" id="ARBA00022989"/>
    </source>
</evidence>
<gene>
    <name evidence="7" type="ORF">EW093_09245</name>
</gene>
<protein>
    <submittedName>
        <fullName evidence="7">Rhomboid family intramembrane serine protease</fullName>
    </submittedName>
</protein>
<feature type="transmembrane region" description="Helical" evidence="5">
    <location>
        <begin position="93"/>
        <end position="114"/>
    </location>
</feature>
<dbReference type="Proteomes" id="UP000323824">
    <property type="component" value="Chromosome"/>
</dbReference>
<dbReference type="InterPro" id="IPR022764">
    <property type="entry name" value="Peptidase_S54_rhomboid_dom"/>
</dbReference>
<dbReference type="PANTHER" id="PTHR43731:SF26">
    <property type="entry name" value="RHOMBOID-LIKE PROTEIN 10, CHLOROPLASTIC"/>
    <property type="match status" value="1"/>
</dbReference>
<evidence type="ECO:0000313" key="8">
    <source>
        <dbReference type="Proteomes" id="UP000323824"/>
    </source>
</evidence>
<evidence type="ECO:0000256" key="4">
    <source>
        <dbReference type="ARBA" id="ARBA00023136"/>
    </source>
</evidence>